<dbReference type="GO" id="GO:0016020">
    <property type="term" value="C:membrane"/>
    <property type="evidence" value="ECO:0007669"/>
    <property type="project" value="UniProtKB-SubCell"/>
</dbReference>
<dbReference type="Proteomes" id="UP000694845">
    <property type="component" value="Unplaced"/>
</dbReference>
<keyword evidence="4 11" id="KW-0812">Transmembrane</keyword>
<dbReference type="Gene3D" id="6.10.250.1760">
    <property type="match status" value="1"/>
</dbReference>
<dbReference type="UniPathway" id="UPA00659"/>
<dbReference type="PROSITE" id="PS00439">
    <property type="entry name" value="ACYLTRANSF_C_1"/>
    <property type="match status" value="1"/>
</dbReference>
<comment type="subcellular location">
    <subcellularLocation>
        <location evidence="1">Membrane</location>
        <topology evidence="1">Multi-pass membrane protein</topology>
    </subcellularLocation>
</comment>
<evidence type="ECO:0000256" key="6">
    <source>
        <dbReference type="ARBA" id="ARBA00022989"/>
    </source>
</evidence>
<evidence type="ECO:0000256" key="3">
    <source>
        <dbReference type="ARBA" id="ARBA00022679"/>
    </source>
</evidence>
<reference evidence="15" key="1">
    <citation type="submission" date="2025-08" db="UniProtKB">
        <authorList>
            <consortium name="RefSeq"/>
        </authorList>
    </citation>
    <scope>IDENTIFICATION</scope>
</reference>
<dbReference type="RefSeq" id="XP_022102550.1">
    <property type="nucleotide sequence ID" value="XM_022246858.1"/>
</dbReference>
<dbReference type="PANTHER" id="PTHR22589:SF31">
    <property type="entry name" value="CARNITINE O-PALMITOYLTRANSFERASE"/>
    <property type="match status" value="1"/>
</dbReference>
<evidence type="ECO:0000256" key="7">
    <source>
        <dbReference type="ARBA" id="ARBA00023098"/>
    </source>
</evidence>
<keyword evidence="9" id="KW-0012">Acyltransferase</keyword>
<keyword evidence="3" id="KW-0808">Transferase</keyword>
<dbReference type="InterPro" id="IPR023213">
    <property type="entry name" value="CAT-like_dom_sf"/>
</dbReference>
<dbReference type="GO" id="GO:0006635">
    <property type="term" value="P:fatty acid beta-oxidation"/>
    <property type="evidence" value="ECO:0007669"/>
    <property type="project" value="UniProtKB-UniPathway"/>
</dbReference>
<dbReference type="InterPro" id="IPR042231">
    <property type="entry name" value="Cho/carn_acyl_trans_2"/>
</dbReference>
<keyword evidence="7" id="KW-0443">Lipid metabolism</keyword>
<accession>A0A8B7ZCI7</accession>
<keyword evidence="8 11" id="KW-0472">Membrane</keyword>
<dbReference type="Gene3D" id="3.30.559.10">
    <property type="entry name" value="Chloramphenicol acetyltransferase-like domain"/>
    <property type="match status" value="1"/>
</dbReference>
<keyword evidence="5" id="KW-0276">Fatty acid metabolism</keyword>
<evidence type="ECO:0000259" key="12">
    <source>
        <dbReference type="Pfam" id="PF00755"/>
    </source>
</evidence>
<dbReference type="PANTHER" id="PTHR22589">
    <property type="entry name" value="CARNITINE O-ACYLTRANSFERASE"/>
    <property type="match status" value="1"/>
</dbReference>
<dbReference type="GO" id="GO:0004095">
    <property type="term" value="F:carnitine O-palmitoyltransferase activity"/>
    <property type="evidence" value="ECO:0007669"/>
    <property type="project" value="TreeGrafter"/>
</dbReference>
<dbReference type="KEGG" id="aplc:110985670"/>
<evidence type="ECO:0000256" key="11">
    <source>
        <dbReference type="SAM" id="Phobius"/>
    </source>
</evidence>
<dbReference type="SUPFAM" id="SSF52777">
    <property type="entry name" value="CoA-dependent acyltransferases"/>
    <property type="match status" value="2"/>
</dbReference>
<feature type="active site" description="Proton acceptor" evidence="10">
    <location>
        <position position="507"/>
    </location>
</feature>
<dbReference type="Pfam" id="PF00755">
    <property type="entry name" value="Carn_acyltransf"/>
    <property type="match status" value="1"/>
</dbReference>
<dbReference type="AlphaFoldDB" id="A0A8B7ZCI7"/>
<name>A0A8B7ZCI7_ACAPL</name>
<proteinExistence type="inferred from homology"/>
<evidence type="ECO:0000313" key="14">
    <source>
        <dbReference type="Proteomes" id="UP000694845"/>
    </source>
</evidence>
<protein>
    <submittedName>
        <fullName evidence="15">Carnitine O-palmitoyltransferase 1, liver isoform-like isoform X1</fullName>
    </submittedName>
</protein>
<dbReference type="FunFam" id="3.30.559.10:FF:000042">
    <property type="entry name" value="Carnitine Palmitoyl Transferase"/>
    <property type="match status" value="1"/>
</dbReference>
<dbReference type="GO" id="GO:0005739">
    <property type="term" value="C:mitochondrion"/>
    <property type="evidence" value="ECO:0007669"/>
    <property type="project" value="TreeGrafter"/>
</dbReference>
<evidence type="ECO:0000256" key="8">
    <source>
        <dbReference type="ARBA" id="ARBA00023136"/>
    </source>
</evidence>
<dbReference type="OMA" id="KMDGTPT"/>
<evidence type="ECO:0000256" key="2">
    <source>
        <dbReference type="ARBA" id="ARBA00005232"/>
    </source>
</evidence>
<evidence type="ECO:0000256" key="1">
    <source>
        <dbReference type="ARBA" id="ARBA00004141"/>
    </source>
</evidence>
<dbReference type="Gene3D" id="3.30.559.70">
    <property type="entry name" value="Choline/Carnitine o-acyltransferase, domain 2"/>
    <property type="match status" value="1"/>
</dbReference>
<dbReference type="OrthoDB" id="240216at2759"/>
<evidence type="ECO:0000256" key="5">
    <source>
        <dbReference type="ARBA" id="ARBA00022832"/>
    </source>
</evidence>
<dbReference type="GO" id="GO:0009437">
    <property type="term" value="P:carnitine metabolic process"/>
    <property type="evidence" value="ECO:0007669"/>
    <property type="project" value="TreeGrafter"/>
</dbReference>
<feature type="transmembrane region" description="Helical" evidence="11">
    <location>
        <begin position="103"/>
        <end position="126"/>
    </location>
</feature>
<evidence type="ECO:0000256" key="4">
    <source>
        <dbReference type="ARBA" id="ARBA00022692"/>
    </source>
</evidence>
<keyword evidence="14" id="KW-1185">Reference proteome</keyword>
<dbReference type="InterPro" id="IPR000542">
    <property type="entry name" value="Carn_acyl_trans"/>
</dbReference>
<feature type="domain" description="Carnitine O-palmitoyltransferase N-terminal" evidence="13">
    <location>
        <begin position="1"/>
        <end position="47"/>
    </location>
</feature>
<gene>
    <name evidence="15" type="primary">LOC110985670</name>
</gene>
<evidence type="ECO:0000259" key="13">
    <source>
        <dbReference type="Pfam" id="PF16484"/>
    </source>
</evidence>
<evidence type="ECO:0000313" key="15">
    <source>
        <dbReference type="RefSeq" id="XP_022102550.1"/>
    </source>
</evidence>
<keyword evidence="6 11" id="KW-1133">Transmembrane helix</keyword>
<dbReference type="InterPro" id="IPR039551">
    <property type="entry name" value="Cho/carn_acyl_trans"/>
</dbReference>
<dbReference type="GeneID" id="110985670"/>
<dbReference type="InterPro" id="IPR032476">
    <property type="entry name" value="CPT_N"/>
</dbReference>
<dbReference type="FunFam" id="3.30.559.70:FF:000030">
    <property type="entry name" value="Carnitine palmitoyltransferase 1B (Muscle)"/>
    <property type="match status" value="1"/>
</dbReference>
<organism evidence="14 15">
    <name type="scientific">Acanthaster planci</name>
    <name type="common">Crown-of-thorns starfish</name>
    <dbReference type="NCBI Taxonomy" id="133434"/>
    <lineage>
        <taxon>Eukaryota</taxon>
        <taxon>Metazoa</taxon>
        <taxon>Echinodermata</taxon>
        <taxon>Eleutherozoa</taxon>
        <taxon>Asterozoa</taxon>
        <taxon>Asteroidea</taxon>
        <taxon>Valvatacea</taxon>
        <taxon>Valvatida</taxon>
        <taxon>Acanthasteridae</taxon>
        <taxon>Acanthaster</taxon>
    </lineage>
</organism>
<evidence type="ECO:0000256" key="9">
    <source>
        <dbReference type="ARBA" id="ARBA00023315"/>
    </source>
</evidence>
<comment type="similarity">
    <text evidence="2">Belongs to the carnitine/choline acetyltransferase family.</text>
</comment>
<feature type="domain" description="Choline/carnitine acyltransferase" evidence="12">
    <location>
        <begin position="174"/>
        <end position="787"/>
    </location>
</feature>
<sequence>MAEAHAAVAFQFTVTNEGIDFDINHEALKAVFESGMRSWVKRFRRFQNGMVNTTYPASPLSWLAVLTAVTACSLARVDPSMGMIEKLKENVLPVDYLGPAPTIYLSTVIFATFLWLAIIFTLRFILKRLLSYRGFMYEVRGKVSIQTKIWAMLLKCFVTRKPRLFSYQNALPNLPLPSLHDTMRRYLLSVRGFLNDEEFEQMELLVKDFEVGLGPRLQRYLRLKWLWSVNYVSDWWEEYVYLRGRDPIMVNSNYYGMDSIAMQPTNIQAARAANFTISLLRFRREIERETLKPLMMQGMVPLCSYQYERLFNTTRMPGLETDTLVHHKDSKHIVVLSRGRFYKLVFQVNGTMLSPAELQKQFQWIIDDPSEPMEGEEHLPALTAGDRIPWALARQRFFTRGVNKISLRAIDTAAFMVILDEEEQDYDTEPLKGILANQTLPPWYKGLPQESTDSQFPTPLKDDWNQNRKLDKFSHSLLAGNGYNRWFDKCFNLVIFKNGRMGVNAEHSLADSPVMAHLFEYAFGEDIMVIGYNADGSCKGEVKATYAPPVHLKWELPDEVRTVMETSLETAKKIADDLDFHLLVHNQFGKGAMKKCKVSPDAFIQMGMQLAYFRDAGKFNLTYEASMTRLFRDGRTETVRPCTISSCDFVKCMEDPSSSKAQRLAAFRKACDAHVAGYRDAMCGKGIDRHLFCLYVVSKYLNEESPFLQKVLSEPWRLSTSQTPHQQMNKLDITKHPEYISAGGGFGPVARDGYGVSYIIAGEDVVFYHVSSNNSSASTDSWRFAKGIIKANRDILSLFQ</sequence>
<evidence type="ECO:0000256" key="10">
    <source>
        <dbReference type="PIRSR" id="PIRSR600542-1"/>
    </source>
</evidence>
<dbReference type="Pfam" id="PF16484">
    <property type="entry name" value="CPT_N"/>
    <property type="match status" value="1"/>
</dbReference>